<dbReference type="PRINTS" id="PR00069">
    <property type="entry name" value="ALDKETRDTASE"/>
</dbReference>
<dbReference type="PANTHER" id="PTHR43364:SF4">
    <property type="entry name" value="NAD(P)-LINKED OXIDOREDUCTASE SUPERFAMILY PROTEIN"/>
    <property type="match status" value="1"/>
</dbReference>
<dbReference type="SUPFAM" id="SSF51430">
    <property type="entry name" value="NAD(P)-linked oxidoreductase"/>
    <property type="match status" value="1"/>
</dbReference>
<dbReference type="STRING" id="519424.AZF04_05695"/>
<dbReference type="GO" id="GO:0005829">
    <property type="term" value="C:cytosol"/>
    <property type="evidence" value="ECO:0007669"/>
    <property type="project" value="TreeGrafter"/>
</dbReference>
<dbReference type="GO" id="GO:0016491">
    <property type="term" value="F:oxidoreductase activity"/>
    <property type="evidence" value="ECO:0007669"/>
    <property type="project" value="UniProtKB-KW"/>
</dbReference>
<dbReference type="InterPro" id="IPR023210">
    <property type="entry name" value="NADP_OxRdtase_dom"/>
</dbReference>
<name>A0A161Q735_9BACI</name>
<dbReference type="RefSeq" id="WP_061948549.1">
    <property type="nucleotide sequence ID" value="NZ_LTAO01000012.1"/>
</dbReference>
<dbReference type="OrthoDB" id="9773828at2"/>
<comment type="caution">
    <text evidence="3">The sequence shown here is derived from an EMBL/GenBank/DDBJ whole genome shotgun (WGS) entry which is preliminary data.</text>
</comment>
<gene>
    <name evidence="3" type="ORF">AZF04_05695</name>
</gene>
<dbReference type="EMBL" id="LTAO01000012">
    <property type="protein sequence ID" value="KYG32258.1"/>
    <property type="molecule type" value="Genomic_DNA"/>
</dbReference>
<evidence type="ECO:0000313" key="4">
    <source>
        <dbReference type="Proteomes" id="UP000075806"/>
    </source>
</evidence>
<dbReference type="CDD" id="cd19082">
    <property type="entry name" value="AKR_AKR10A1_2"/>
    <property type="match status" value="1"/>
</dbReference>
<dbReference type="AlphaFoldDB" id="A0A161Q735"/>
<evidence type="ECO:0000259" key="2">
    <source>
        <dbReference type="Pfam" id="PF00248"/>
    </source>
</evidence>
<dbReference type="InterPro" id="IPR050523">
    <property type="entry name" value="AKR_Detox_Biosynth"/>
</dbReference>
<accession>A0A161Q735</accession>
<dbReference type="InterPro" id="IPR020471">
    <property type="entry name" value="AKR"/>
</dbReference>
<sequence length="312" mass="35256">MKSIQIPGVYKPVTTLIQGSDYFTPSKFESVCEVLDRYVAKGGTTIDTAYIYCGGESEESIGQWLEERKNREDIVILTKGAHHDRQGARVNKEAITHDLHVSLKRLKTDYIDLYALHRDDLSVSVKIIIDTLNEHIRAGRIHAIGASNWSKERIQEANEYAARNGLIGFTFSSPNLSLAKANEPFWPGCITADDSDIQWHKEHQLPLLSWSSQARGFFTGLYSKENKSNKDLVRVFYNEENWERLERASKLAEEKGVTTIQIALAYVLNQSFPTCALIGARNEEELDSCFEGSNIILTDQEIAWLKGEEVIA</sequence>
<evidence type="ECO:0000256" key="1">
    <source>
        <dbReference type="ARBA" id="ARBA00023002"/>
    </source>
</evidence>
<evidence type="ECO:0000313" key="3">
    <source>
        <dbReference type="EMBL" id="KYG32258.1"/>
    </source>
</evidence>
<protein>
    <submittedName>
        <fullName evidence="3">Aldo/keto reductase</fullName>
    </submittedName>
</protein>
<reference evidence="3" key="1">
    <citation type="submission" date="2016-02" db="EMBL/GenBank/DDBJ databases">
        <title>Genome sequence of Bacillus trypoxylicola KCTC 13244(T).</title>
        <authorList>
            <person name="Jeong H."/>
            <person name="Park S.-H."/>
            <person name="Choi S.-K."/>
        </authorList>
    </citation>
    <scope>NUCLEOTIDE SEQUENCE [LARGE SCALE GENOMIC DNA]</scope>
    <source>
        <strain evidence="3">KCTC 13244</strain>
    </source>
</reference>
<organism evidence="3 4">
    <name type="scientific">Alkalihalobacillus trypoxylicola</name>
    <dbReference type="NCBI Taxonomy" id="519424"/>
    <lineage>
        <taxon>Bacteria</taxon>
        <taxon>Bacillati</taxon>
        <taxon>Bacillota</taxon>
        <taxon>Bacilli</taxon>
        <taxon>Bacillales</taxon>
        <taxon>Bacillaceae</taxon>
        <taxon>Alkalihalobacillus</taxon>
    </lineage>
</organism>
<proteinExistence type="predicted"/>
<dbReference type="InterPro" id="IPR036812">
    <property type="entry name" value="NAD(P)_OxRdtase_dom_sf"/>
</dbReference>
<dbReference type="Gene3D" id="3.20.20.100">
    <property type="entry name" value="NADP-dependent oxidoreductase domain"/>
    <property type="match status" value="1"/>
</dbReference>
<keyword evidence="4" id="KW-1185">Reference proteome</keyword>
<feature type="domain" description="NADP-dependent oxidoreductase" evidence="2">
    <location>
        <begin position="24"/>
        <end position="304"/>
    </location>
</feature>
<dbReference type="Pfam" id="PF00248">
    <property type="entry name" value="Aldo_ket_red"/>
    <property type="match status" value="1"/>
</dbReference>
<keyword evidence="1" id="KW-0560">Oxidoreductase</keyword>
<dbReference type="PANTHER" id="PTHR43364">
    <property type="entry name" value="NADH-SPECIFIC METHYLGLYOXAL REDUCTASE-RELATED"/>
    <property type="match status" value="1"/>
</dbReference>
<dbReference type="Proteomes" id="UP000075806">
    <property type="component" value="Unassembled WGS sequence"/>
</dbReference>